<evidence type="ECO:0000256" key="1">
    <source>
        <dbReference type="SAM" id="MobiDB-lite"/>
    </source>
</evidence>
<accession>A0A9Q1QPC1</accession>
<keyword evidence="2" id="KW-1133">Transmembrane helix</keyword>
<dbReference type="AlphaFoldDB" id="A0A9Q1QPC1"/>
<dbReference type="OrthoDB" id="604034at2759"/>
<dbReference type="EMBL" id="JAKOGI010000017">
    <property type="protein sequence ID" value="KAJ8450238.1"/>
    <property type="molecule type" value="Genomic_DNA"/>
</dbReference>
<comment type="caution">
    <text evidence="3">The sequence shown here is derived from an EMBL/GenBank/DDBJ whole genome shotgun (WGS) entry which is preliminary data.</text>
</comment>
<feature type="region of interest" description="Disordered" evidence="1">
    <location>
        <begin position="1"/>
        <end position="45"/>
    </location>
</feature>
<dbReference type="InterPro" id="IPR040304">
    <property type="entry name" value="ATG8-IP-1/2"/>
</dbReference>
<feature type="compositionally biased region" description="Basic and acidic residues" evidence="1">
    <location>
        <begin position="114"/>
        <end position="137"/>
    </location>
</feature>
<feature type="compositionally biased region" description="Polar residues" evidence="1">
    <location>
        <begin position="216"/>
        <end position="234"/>
    </location>
</feature>
<name>A0A9Q1QPC1_9CARY</name>
<keyword evidence="2" id="KW-0812">Transmembrane</keyword>
<gene>
    <name evidence="3" type="ORF">Cgig2_033432</name>
</gene>
<protein>
    <recommendedName>
        <fullName evidence="5">ATG8-interacting protein 1</fullName>
    </recommendedName>
</protein>
<reference evidence="3" key="1">
    <citation type="submission" date="2022-04" db="EMBL/GenBank/DDBJ databases">
        <title>Carnegiea gigantea Genome sequencing and assembly v2.</title>
        <authorList>
            <person name="Copetti D."/>
            <person name="Sanderson M.J."/>
            <person name="Burquez A."/>
            <person name="Wojciechowski M.F."/>
        </authorList>
    </citation>
    <scope>NUCLEOTIDE SEQUENCE</scope>
    <source>
        <strain evidence="3">SGP5-SGP5p</strain>
        <tissue evidence="3">Aerial part</tissue>
    </source>
</reference>
<dbReference type="PANTHER" id="PTHR34797">
    <property type="entry name" value="ATG8-INTERACTING PROTEIN 2"/>
    <property type="match status" value="1"/>
</dbReference>
<keyword evidence="2" id="KW-0472">Membrane</keyword>
<keyword evidence="4" id="KW-1185">Reference proteome</keyword>
<feature type="transmembrane region" description="Helical" evidence="2">
    <location>
        <begin position="267"/>
        <end position="284"/>
    </location>
</feature>
<feature type="region of interest" description="Disordered" evidence="1">
    <location>
        <begin position="207"/>
        <end position="241"/>
    </location>
</feature>
<evidence type="ECO:0008006" key="5">
    <source>
        <dbReference type="Google" id="ProtNLM"/>
    </source>
</evidence>
<evidence type="ECO:0000313" key="4">
    <source>
        <dbReference type="Proteomes" id="UP001153076"/>
    </source>
</evidence>
<feature type="region of interest" description="Disordered" evidence="1">
    <location>
        <begin position="60"/>
        <end position="83"/>
    </location>
</feature>
<evidence type="ECO:0000256" key="2">
    <source>
        <dbReference type="SAM" id="Phobius"/>
    </source>
</evidence>
<dbReference type="Proteomes" id="UP001153076">
    <property type="component" value="Unassembled WGS sequence"/>
</dbReference>
<feature type="region of interest" description="Disordered" evidence="1">
    <location>
        <begin position="101"/>
        <end position="137"/>
    </location>
</feature>
<organism evidence="3 4">
    <name type="scientific">Carnegiea gigantea</name>
    <dbReference type="NCBI Taxonomy" id="171969"/>
    <lineage>
        <taxon>Eukaryota</taxon>
        <taxon>Viridiplantae</taxon>
        <taxon>Streptophyta</taxon>
        <taxon>Embryophyta</taxon>
        <taxon>Tracheophyta</taxon>
        <taxon>Spermatophyta</taxon>
        <taxon>Magnoliopsida</taxon>
        <taxon>eudicotyledons</taxon>
        <taxon>Gunneridae</taxon>
        <taxon>Pentapetalae</taxon>
        <taxon>Caryophyllales</taxon>
        <taxon>Cactineae</taxon>
        <taxon>Cactaceae</taxon>
        <taxon>Cactoideae</taxon>
        <taxon>Echinocereeae</taxon>
        <taxon>Carnegiea</taxon>
    </lineage>
</organism>
<proteinExistence type="predicted"/>
<sequence>MYHKIGYLPMADNEKEVDMTSQGNDWEVPKNVDHEEGEDPTPRGNEWEVVSLTASAYAAAPGPMGNESIHGEKGTTVSEGDEAEPSRALFMSKHFVFPPSEHENLPIEPFVKNPKGDKGGEEDVQQKGKSESKEGEDWKVGVNVPEEFPGIQVFDEKGDRTLSIHDPGFDEAVNLHGLNVDNIGQDVYATAKFSSFHSGTAISGPAPYDEIVSDPVEQSQQDTDSSSVISQSPKSGKEEFDDSELPCAAWWKRRVASLCAQAKETNAFWSIFVAAAVMGLVLIGQRWQQERWQVLQQRWQLSVSDEKSGRILSRLKDVIIGGSRRGTYITAASTER</sequence>
<dbReference type="PANTHER" id="PTHR34797:SF1">
    <property type="entry name" value="ATG8-INTERACTING PROTEIN 2"/>
    <property type="match status" value="1"/>
</dbReference>
<evidence type="ECO:0000313" key="3">
    <source>
        <dbReference type="EMBL" id="KAJ8450238.1"/>
    </source>
</evidence>